<name>A0A1V0U4Z8_STRVN</name>
<dbReference type="InterPro" id="IPR015421">
    <property type="entry name" value="PyrdxlP-dep_Trfase_major"/>
</dbReference>
<dbReference type="InterPro" id="IPR015424">
    <property type="entry name" value="PyrdxlP-dep_Trfase"/>
</dbReference>
<dbReference type="Proteomes" id="UP000192445">
    <property type="component" value="Chromosome"/>
</dbReference>
<dbReference type="Pfam" id="PF00155">
    <property type="entry name" value="Aminotran_1_2"/>
    <property type="match status" value="1"/>
</dbReference>
<dbReference type="Gene3D" id="3.40.640.10">
    <property type="entry name" value="Type I PLP-dependent aspartate aminotransferase-like (Major domain)"/>
    <property type="match status" value="1"/>
</dbReference>
<dbReference type="GO" id="GO:0006520">
    <property type="term" value="P:amino acid metabolic process"/>
    <property type="evidence" value="ECO:0007669"/>
    <property type="project" value="InterPro"/>
</dbReference>
<evidence type="ECO:0000313" key="8">
    <source>
        <dbReference type="EMBL" id="ARF60324.1"/>
    </source>
</evidence>
<dbReference type="InterPro" id="IPR050596">
    <property type="entry name" value="AspAT/PAT-like"/>
</dbReference>
<organism evidence="8 9">
    <name type="scientific">Streptomyces violaceoruber</name>
    <dbReference type="NCBI Taxonomy" id="1935"/>
    <lineage>
        <taxon>Bacteria</taxon>
        <taxon>Bacillati</taxon>
        <taxon>Actinomycetota</taxon>
        <taxon>Actinomycetes</taxon>
        <taxon>Kitasatosporales</taxon>
        <taxon>Streptomycetaceae</taxon>
        <taxon>Streptomyces</taxon>
        <taxon>Streptomyces violaceoruber group</taxon>
    </lineage>
</organism>
<feature type="compositionally biased region" description="Low complexity" evidence="6">
    <location>
        <begin position="45"/>
        <end position="63"/>
    </location>
</feature>
<dbReference type="SUPFAM" id="SSF53383">
    <property type="entry name" value="PLP-dependent transferases"/>
    <property type="match status" value="1"/>
</dbReference>
<feature type="compositionally biased region" description="Basic and acidic residues" evidence="6">
    <location>
        <begin position="156"/>
        <end position="169"/>
    </location>
</feature>
<reference evidence="8 9" key="1">
    <citation type="submission" date="2017-03" db="EMBL/GenBank/DDBJ databases">
        <title>Complete Genome Sequence of a natural compounds producer, Streptomyces violaceus S21.</title>
        <authorList>
            <person name="Zhong C."/>
            <person name="Zhao Z."/>
            <person name="Fu J."/>
            <person name="Zong G."/>
            <person name="Qin R."/>
            <person name="Cao G."/>
        </authorList>
    </citation>
    <scope>NUCLEOTIDE SEQUENCE [LARGE SCALE GENOMIC DNA]</scope>
    <source>
        <strain evidence="8 9">S21</strain>
    </source>
</reference>
<protein>
    <recommendedName>
        <fullName evidence="7">Aminotransferase class I/classII large domain-containing protein</fullName>
    </recommendedName>
</protein>
<feature type="compositionally biased region" description="Basic residues" evidence="6">
    <location>
        <begin position="10"/>
        <end position="20"/>
    </location>
</feature>
<gene>
    <name evidence="8" type="ORF">B1H20_02175</name>
</gene>
<feature type="region of interest" description="Disordered" evidence="6">
    <location>
        <begin position="1"/>
        <end position="24"/>
    </location>
</feature>
<evidence type="ECO:0000256" key="6">
    <source>
        <dbReference type="SAM" id="MobiDB-lite"/>
    </source>
</evidence>
<dbReference type="PANTHER" id="PTHR46383">
    <property type="entry name" value="ASPARTATE AMINOTRANSFERASE"/>
    <property type="match status" value="1"/>
</dbReference>
<dbReference type="AlphaFoldDB" id="A0A1V0U4Z8"/>
<dbReference type="CDD" id="cd00609">
    <property type="entry name" value="AAT_like"/>
    <property type="match status" value="1"/>
</dbReference>
<evidence type="ECO:0000256" key="5">
    <source>
        <dbReference type="ARBA" id="ARBA00022898"/>
    </source>
</evidence>
<keyword evidence="4" id="KW-0808">Transferase</keyword>
<feature type="region of interest" description="Disordered" evidence="6">
    <location>
        <begin position="156"/>
        <end position="176"/>
    </location>
</feature>
<comment type="similarity">
    <text evidence="2">Belongs to the class-I pyridoxal-phosphate-dependent aminotransferase family.</text>
</comment>
<dbReference type="EMBL" id="CP020570">
    <property type="protein sequence ID" value="ARF60324.1"/>
    <property type="molecule type" value="Genomic_DNA"/>
</dbReference>
<feature type="region of interest" description="Disordered" evidence="6">
    <location>
        <begin position="41"/>
        <end position="133"/>
    </location>
</feature>
<accession>A0A1V0U4Z8</accession>
<dbReference type="STRING" id="1935.B1H20_02175"/>
<evidence type="ECO:0000256" key="2">
    <source>
        <dbReference type="ARBA" id="ARBA00007441"/>
    </source>
</evidence>
<evidence type="ECO:0000256" key="1">
    <source>
        <dbReference type="ARBA" id="ARBA00001933"/>
    </source>
</evidence>
<feature type="domain" description="Aminotransferase class I/classII large" evidence="7">
    <location>
        <begin position="300"/>
        <end position="538"/>
    </location>
</feature>
<keyword evidence="5" id="KW-0663">Pyridoxal phosphate</keyword>
<proteinExistence type="inferred from homology"/>
<keyword evidence="3" id="KW-0032">Aminotransferase</keyword>
<sequence>MARLASASGRSRRWASRSRASHMSDVLSVIGGSAAEAVISASRALSGPRRSLSGPRGPPSRRGVGQSRARPARSSTHRTGPPAVYPRAGSPTRRRVPPVRSEGTGRLPTWKAGNRSTGNYGRWNGAAPMGRQTPRAQPYLRVPTSRRGRSRLLTEQERHRPNGRTHDMSVPETMVGDGDLYNPYEDTELLREATAAGRKVADVIYLSLGETWNGAAEGLVAALGRDVPPHSHGYVLSPYGLPTLRRMLRSRIPAEHRLPPSARLGEEYDVAVSHGGTRNAMFHFGRLMAQRSRGPIARPAVVCSSPGWDYPGVFGALGYDVHRFPLDPGTEYQPDPGDVARTLKKARAETSGPLLLVVNAQHNPTGGNWAEDTVRAMVRAAREVGSGVLVDDAYYALHDPGVTPVSALRILLEEFGALPAARRPPWLAVRSLSKQFHCNGWGIGALTGPPDVLEDLLGRLLPEYGFVSSVPLQAAMAAWLGSPESDDYLARQRGEYALKRVHMAQHLTGELGYPQDAFFIGPCGPYLLMRTPPWYGARTDEPYRSFCLRRSGVLLGEGHMTTPGALPVTGQDHVRLFLGPGTRTLTRAVQRMAAAGLTWQGGPATGR</sequence>
<evidence type="ECO:0000256" key="4">
    <source>
        <dbReference type="ARBA" id="ARBA00022679"/>
    </source>
</evidence>
<comment type="cofactor">
    <cofactor evidence="1">
        <name>pyridoxal 5'-phosphate</name>
        <dbReference type="ChEBI" id="CHEBI:597326"/>
    </cofactor>
</comment>
<dbReference type="InterPro" id="IPR004839">
    <property type="entry name" value="Aminotransferase_I/II_large"/>
</dbReference>
<evidence type="ECO:0000256" key="3">
    <source>
        <dbReference type="ARBA" id="ARBA00022576"/>
    </source>
</evidence>
<dbReference type="GO" id="GO:0030170">
    <property type="term" value="F:pyridoxal phosphate binding"/>
    <property type="evidence" value="ECO:0007669"/>
    <property type="project" value="InterPro"/>
</dbReference>
<dbReference type="PANTHER" id="PTHR46383:SF1">
    <property type="entry name" value="ASPARTATE AMINOTRANSFERASE"/>
    <property type="match status" value="1"/>
</dbReference>
<dbReference type="KEGG" id="svu:B1H20_02175"/>
<evidence type="ECO:0000313" key="9">
    <source>
        <dbReference type="Proteomes" id="UP000192445"/>
    </source>
</evidence>
<evidence type="ECO:0000259" key="7">
    <source>
        <dbReference type="Pfam" id="PF00155"/>
    </source>
</evidence>
<dbReference type="GO" id="GO:0008483">
    <property type="term" value="F:transaminase activity"/>
    <property type="evidence" value="ECO:0007669"/>
    <property type="project" value="UniProtKB-KW"/>
</dbReference>